<gene>
    <name evidence="1" type="ORF">RJJ65_05335</name>
</gene>
<dbReference type="RefSeq" id="WP_310855372.1">
    <property type="nucleotide sequence ID" value="NZ_JAVLSE010000002.1"/>
</dbReference>
<organism evidence="1 2">
    <name type="scientific">Rhizobium hidalgonense</name>
    <dbReference type="NCBI Taxonomy" id="1538159"/>
    <lineage>
        <taxon>Bacteria</taxon>
        <taxon>Pseudomonadati</taxon>
        <taxon>Pseudomonadota</taxon>
        <taxon>Alphaproteobacteria</taxon>
        <taxon>Hyphomicrobiales</taxon>
        <taxon>Rhizobiaceae</taxon>
        <taxon>Rhizobium/Agrobacterium group</taxon>
        <taxon>Rhizobium</taxon>
    </lineage>
</organism>
<dbReference type="Proteomes" id="UP001268610">
    <property type="component" value="Unassembled WGS sequence"/>
</dbReference>
<accession>A0AAJ2GS79</accession>
<sequence length="268" mass="30636">MQLNEQVKNQEYWNEVFSAENAPKLEIKPGSRYVTLPGWHPTPKSVRGIVRTREPLMADAMIHVDTNPFNMAVAEFPLSVGYRTSSGKWREHVPDLAVRRRDGSVVVIDVMGFYVQRHLGWPAHRTQAMCDIFTALGAQYRLLDERTLHMRPLMDNLRTMWRHKRIAAQQPWIDEVATEILTLPLPTRIGKVMRSITQNTLFGRWSDEDEWKAVGEVNPAFTAIMQLAMEGRIGVNLRVPLSQFTHITPPPPAFAASPTTELRFERAA</sequence>
<evidence type="ECO:0000313" key="2">
    <source>
        <dbReference type="Proteomes" id="UP001268610"/>
    </source>
</evidence>
<name>A0AAJ2GS79_9HYPH</name>
<dbReference type="AlphaFoldDB" id="A0AAJ2GS79"/>
<proteinExistence type="predicted"/>
<comment type="caution">
    <text evidence="1">The sequence shown here is derived from an EMBL/GenBank/DDBJ whole genome shotgun (WGS) entry which is preliminary data.</text>
</comment>
<reference evidence="1" key="1">
    <citation type="submission" date="2023-04" db="EMBL/GenBank/DDBJ databases">
        <title>Genomic characterization of faba bean (Vicia faba) microsymbionts in Mexican soils.</title>
        <authorList>
            <person name="Rivera Orduna F.N."/>
            <person name="Guevara-Luna J."/>
            <person name="Yan J."/>
            <person name="Arroyo-Herrera I."/>
            <person name="Li Y."/>
            <person name="Vasquez-Murrieta M.S."/>
            <person name="Wang E.T."/>
        </authorList>
    </citation>
    <scope>NUCLEOTIDE SEQUENCE</scope>
    <source>
        <strain evidence="1">CH26</strain>
    </source>
</reference>
<evidence type="ECO:0008006" key="3">
    <source>
        <dbReference type="Google" id="ProtNLM"/>
    </source>
</evidence>
<dbReference type="EMBL" id="JAVLSF010000002">
    <property type="protein sequence ID" value="MDR9772089.1"/>
    <property type="molecule type" value="Genomic_DNA"/>
</dbReference>
<evidence type="ECO:0000313" key="1">
    <source>
        <dbReference type="EMBL" id="MDR9772089.1"/>
    </source>
</evidence>
<protein>
    <recommendedName>
        <fullName evidence="3">TnsA-like heteromeric transposase endonuclease subunit</fullName>
    </recommendedName>
</protein>